<dbReference type="KEGG" id="vna:PN96_04405"/>
<feature type="signal peptide" evidence="2">
    <location>
        <begin position="1"/>
        <end position="25"/>
    </location>
</feature>
<proteinExistence type="predicted"/>
<feature type="chain" id="PRO_5042884545" description="Lipoprotein SmpA/OmlA domain-containing protein" evidence="2">
    <location>
        <begin position="26"/>
        <end position="125"/>
    </location>
</feature>
<accession>A0AAN1CW62</accession>
<evidence type="ECO:0000256" key="1">
    <source>
        <dbReference type="ARBA" id="ARBA00022729"/>
    </source>
</evidence>
<organism evidence="3 4">
    <name type="scientific">Vibrio natriegens NBRC 15636 = ATCC 14048 = DSM 759</name>
    <dbReference type="NCBI Taxonomy" id="1219067"/>
    <lineage>
        <taxon>Bacteria</taxon>
        <taxon>Pseudomonadati</taxon>
        <taxon>Pseudomonadota</taxon>
        <taxon>Gammaproteobacteria</taxon>
        <taxon>Vibrionales</taxon>
        <taxon>Vibrionaceae</taxon>
        <taxon>Vibrio</taxon>
    </lineage>
</organism>
<evidence type="ECO:0008006" key="5">
    <source>
        <dbReference type="Google" id="ProtNLM"/>
    </source>
</evidence>
<evidence type="ECO:0000256" key="2">
    <source>
        <dbReference type="SAM" id="SignalP"/>
    </source>
</evidence>
<gene>
    <name evidence="3" type="ORF">BA890_08885</name>
</gene>
<name>A0AAN1CW62_VIBNA</name>
<evidence type="ECO:0000313" key="3">
    <source>
        <dbReference type="EMBL" id="ANQ12878.1"/>
    </source>
</evidence>
<reference evidence="3 4" key="1">
    <citation type="submission" date="2016-07" db="EMBL/GenBank/DDBJ databases">
        <title>Developing Vibrio natriegens as a novel, fast-growing host for biotechnology.</title>
        <authorList>
            <person name="Weinstock M.T."/>
            <person name="Hesek E.D."/>
            <person name="Wilson C.M."/>
            <person name="Gibson D.G."/>
        </authorList>
    </citation>
    <scope>NUCLEOTIDE SEQUENCE [LARGE SCALE GENOMIC DNA]</scope>
    <source>
        <strain evidence="3 4">ATCC 14048</strain>
    </source>
</reference>
<protein>
    <recommendedName>
        <fullName evidence="5">Lipoprotein SmpA/OmlA domain-containing protein</fullName>
    </recommendedName>
</protein>
<keyword evidence="1 2" id="KW-0732">Signal</keyword>
<keyword evidence="4" id="KW-1185">Reference proteome</keyword>
<dbReference type="GeneID" id="70912020"/>
<dbReference type="Proteomes" id="UP000092741">
    <property type="component" value="Chromosome 1"/>
</dbReference>
<dbReference type="AlphaFoldDB" id="A0AAN1CW62"/>
<dbReference type="Gene3D" id="3.30.1450.10">
    <property type="match status" value="1"/>
</dbReference>
<dbReference type="InterPro" id="IPR037873">
    <property type="entry name" value="BamE-like"/>
</dbReference>
<dbReference type="EMBL" id="CP016345">
    <property type="protein sequence ID" value="ANQ12878.1"/>
    <property type="molecule type" value="Genomic_DNA"/>
</dbReference>
<dbReference type="RefSeq" id="WP_020335487.1">
    <property type="nucleotide sequence ID" value="NZ_ATFJ01000037.1"/>
</dbReference>
<dbReference type="PROSITE" id="PS51257">
    <property type="entry name" value="PROKAR_LIPOPROTEIN"/>
    <property type="match status" value="1"/>
</dbReference>
<sequence>MKNKSLSVAAILAVSAITLSGCVYKSNVDYGTQFTSEQVAKIEKKVTTKADLIRIFGEPSVKSVVSETGEKWVYSYTGGSASSQAFTTKTTSDISTHMLDVLLENGVVVNFAETNTKHNMNTSVE</sequence>
<evidence type="ECO:0000313" key="4">
    <source>
        <dbReference type="Proteomes" id="UP000092741"/>
    </source>
</evidence>